<accession>A0A6S7J6S3</accession>
<dbReference type="SUPFAM" id="SSF53098">
    <property type="entry name" value="Ribonuclease H-like"/>
    <property type="match status" value="1"/>
</dbReference>
<feature type="region of interest" description="Disordered" evidence="1">
    <location>
        <begin position="1"/>
        <end position="37"/>
    </location>
</feature>
<dbReference type="AlphaFoldDB" id="A0A6S7J6S3"/>
<feature type="compositionally biased region" description="Basic and acidic residues" evidence="1">
    <location>
        <begin position="17"/>
        <end position="30"/>
    </location>
</feature>
<feature type="compositionally biased region" description="Polar residues" evidence="1">
    <location>
        <begin position="1"/>
        <end position="11"/>
    </location>
</feature>
<protein>
    <submittedName>
        <fullName evidence="2">Uncharacterized protein</fullName>
    </submittedName>
</protein>
<evidence type="ECO:0000313" key="2">
    <source>
        <dbReference type="EMBL" id="CAB4026228.1"/>
    </source>
</evidence>
<organism evidence="2 3">
    <name type="scientific">Paramuricea clavata</name>
    <name type="common">Red gorgonian</name>
    <name type="synonym">Violescent sea-whip</name>
    <dbReference type="NCBI Taxonomy" id="317549"/>
    <lineage>
        <taxon>Eukaryota</taxon>
        <taxon>Metazoa</taxon>
        <taxon>Cnidaria</taxon>
        <taxon>Anthozoa</taxon>
        <taxon>Octocorallia</taxon>
        <taxon>Malacalcyonacea</taxon>
        <taxon>Plexauridae</taxon>
        <taxon>Paramuricea</taxon>
    </lineage>
</organism>
<keyword evidence="3" id="KW-1185">Reference proteome</keyword>
<evidence type="ECO:0000313" key="3">
    <source>
        <dbReference type="Proteomes" id="UP001152795"/>
    </source>
</evidence>
<dbReference type="EMBL" id="CACRXK020014085">
    <property type="protein sequence ID" value="CAB4026228.1"/>
    <property type="molecule type" value="Genomic_DNA"/>
</dbReference>
<reference evidence="2" key="1">
    <citation type="submission" date="2020-04" db="EMBL/GenBank/DDBJ databases">
        <authorList>
            <person name="Alioto T."/>
            <person name="Alioto T."/>
            <person name="Gomez Garrido J."/>
        </authorList>
    </citation>
    <scope>NUCLEOTIDE SEQUENCE</scope>
    <source>
        <strain evidence="2">A484AB</strain>
    </source>
</reference>
<gene>
    <name evidence="2" type="ORF">PACLA_8A086784</name>
</gene>
<dbReference type="Proteomes" id="UP001152795">
    <property type="component" value="Unassembled WGS sequence"/>
</dbReference>
<sequence length="434" mass="49549">MSNSAESSAYIQDSDADDHGDTHSHKEEAPQTKCAKVGKPAHPIWSIAFDDREAYSLRSPNNAACKHCKQSFRHHHKTFVVERHLRKCRPFMNLMLNKPVSERPDWWNKTKTTDKPRVTASTSSSARLQSVRSFAIPHFTAAIQLARPGAQLPTWKQLADDSSSSLLEMCYSNTKENVKKLLSTKSKYISITSDAWSSILNERIVNYMAVSPTCSLFLEAVHTEELSHNADWLTADLVTCWGTMQGCFKSLWVTDTVLNASVFEHSFVSKARQMHQDPRSDAEPCSDVYKTFLDMEDKMCNLPYTDNEKSYLAELVKNRFEFMYGDAHGVCYLLDPQYLGDKMQRNIHIKIEDFIFNFPKEEGNTSAARRDQLAQEYTSFRIEEVSEREQDTFRFQMIGNSKSVLQWWMADGTDRPLLQNLAIRVFSMAASAAA</sequence>
<name>A0A6S7J6S3_PARCT</name>
<proteinExistence type="predicted"/>
<evidence type="ECO:0000256" key="1">
    <source>
        <dbReference type="SAM" id="MobiDB-lite"/>
    </source>
</evidence>
<comment type="caution">
    <text evidence="2">The sequence shown here is derived from an EMBL/GenBank/DDBJ whole genome shotgun (WGS) entry which is preliminary data.</text>
</comment>
<dbReference type="InterPro" id="IPR012337">
    <property type="entry name" value="RNaseH-like_sf"/>
</dbReference>
<dbReference type="OrthoDB" id="66888at2759"/>